<sequence>MKLAISIVFTCLIFSHLQARQINDSLASASYTFAALYNSNINYYGQVTDEKLPYVLLNATVRLPFGLYFSASSYKFLNYGSGISGTDLGIGYDYNFNEKISSGLAYTRSFYPTNSPLLQASLTNNLNGSLSYHWPWFKSALDVDYAFGDEQDIFLTLSNSKDASLGNLFDDKDLISIEPSIELVAGTRNYYETYVRAKNQRGQDKGNGKPPTNPGNSGGVTEYIPSKSFSMLTYNAKLPLSYSRSSYLIELSYQLSLLVPSDEAIKRAQSFFGLAFYYQF</sequence>
<dbReference type="EMBL" id="JBHLWO010000005">
    <property type="protein sequence ID" value="MFC0321348.1"/>
    <property type="molecule type" value="Genomic_DNA"/>
</dbReference>
<reference evidence="2 3" key="1">
    <citation type="submission" date="2024-09" db="EMBL/GenBank/DDBJ databases">
        <authorList>
            <person name="Sun Q."/>
            <person name="Mori K."/>
        </authorList>
    </citation>
    <scope>NUCLEOTIDE SEQUENCE [LARGE SCALE GENOMIC DNA]</scope>
    <source>
        <strain evidence="2 3">CCM 7765</strain>
    </source>
</reference>
<proteinExistence type="predicted"/>
<feature type="region of interest" description="Disordered" evidence="1">
    <location>
        <begin position="198"/>
        <end position="219"/>
    </location>
</feature>
<evidence type="ECO:0000313" key="3">
    <source>
        <dbReference type="Proteomes" id="UP001589774"/>
    </source>
</evidence>
<comment type="caution">
    <text evidence="2">The sequence shown here is derived from an EMBL/GenBank/DDBJ whole genome shotgun (WGS) entry which is preliminary data.</text>
</comment>
<organism evidence="2 3">
    <name type="scientific">Olivibacter oleidegradans</name>
    <dbReference type="NCBI Taxonomy" id="760123"/>
    <lineage>
        <taxon>Bacteria</taxon>
        <taxon>Pseudomonadati</taxon>
        <taxon>Bacteroidota</taxon>
        <taxon>Sphingobacteriia</taxon>
        <taxon>Sphingobacteriales</taxon>
        <taxon>Sphingobacteriaceae</taxon>
        <taxon>Olivibacter</taxon>
    </lineage>
</organism>
<evidence type="ECO:0000313" key="2">
    <source>
        <dbReference type="EMBL" id="MFC0321348.1"/>
    </source>
</evidence>
<gene>
    <name evidence="2" type="ORF">ACFFI0_23730</name>
</gene>
<dbReference type="Proteomes" id="UP001589774">
    <property type="component" value="Unassembled WGS sequence"/>
</dbReference>
<dbReference type="RefSeq" id="WP_130858202.1">
    <property type="nucleotide sequence ID" value="NZ_JBHLWO010000005.1"/>
</dbReference>
<protein>
    <recommendedName>
        <fullName evidence="4">Outer membrane protein</fullName>
    </recommendedName>
</protein>
<accession>A0ABV6HR28</accession>
<keyword evidence="3" id="KW-1185">Reference proteome</keyword>
<evidence type="ECO:0000256" key="1">
    <source>
        <dbReference type="SAM" id="MobiDB-lite"/>
    </source>
</evidence>
<evidence type="ECO:0008006" key="4">
    <source>
        <dbReference type="Google" id="ProtNLM"/>
    </source>
</evidence>
<name>A0ABV6HR28_9SPHI</name>